<dbReference type="PANTHER" id="PTHR12312:SF16">
    <property type="entry name" value="TWISTED GASTRULATION PROTEIN HOMOLOG 1-A-RELATED"/>
    <property type="match status" value="1"/>
</dbReference>
<feature type="domain" description="Tsg C-terminal" evidence="8">
    <location>
        <begin position="88"/>
        <end position="215"/>
    </location>
</feature>
<comment type="similarity">
    <text evidence="2">Belongs to the twisted gastrulation protein family.</text>
</comment>
<feature type="signal peptide" evidence="7">
    <location>
        <begin position="1"/>
        <end position="25"/>
    </location>
</feature>
<proteinExistence type="inferred from homology"/>
<evidence type="ECO:0000256" key="1">
    <source>
        <dbReference type="ARBA" id="ARBA00004613"/>
    </source>
</evidence>
<dbReference type="InterPro" id="IPR057635">
    <property type="entry name" value="Tsg_N"/>
</dbReference>
<dbReference type="GO" id="GO:0030510">
    <property type="term" value="P:regulation of BMP signaling pathway"/>
    <property type="evidence" value="ECO:0007669"/>
    <property type="project" value="TreeGrafter"/>
</dbReference>
<name>A0A6A4W7Z4_AMPAM</name>
<dbReference type="InterPro" id="IPR057726">
    <property type="entry name" value="Tsg_C"/>
</dbReference>
<evidence type="ECO:0000313" key="10">
    <source>
        <dbReference type="EMBL" id="KAF0301339.1"/>
    </source>
</evidence>
<keyword evidence="6" id="KW-0325">Glycoprotein</keyword>
<evidence type="ECO:0000313" key="11">
    <source>
        <dbReference type="Proteomes" id="UP000440578"/>
    </source>
</evidence>
<evidence type="ECO:0000256" key="6">
    <source>
        <dbReference type="ARBA" id="ARBA00023180"/>
    </source>
</evidence>
<accession>A0A6A4W7Z4</accession>
<evidence type="ECO:0000256" key="4">
    <source>
        <dbReference type="ARBA" id="ARBA00022525"/>
    </source>
</evidence>
<reference evidence="10 11" key="1">
    <citation type="submission" date="2019-07" db="EMBL/GenBank/DDBJ databases">
        <title>Draft genome assembly of a fouling barnacle, Amphibalanus amphitrite (Darwin, 1854): The first reference genome for Thecostraca.</title>
        <authorList>
            <person name="Kim W."/>
        </authorList>
    </citation>
    <scope>NUCLEOTIDE SEQUENCE [LARGE SCALE GENOMIC DNA]</scope>
    <source>
        <strain evidence="10">SNU_AA5</strain>
        <tissue evidence="10">Soma without cirri and trophi</tissue>
    </source>
</reference>
<sequence length="278" mass="31061">MEPLRTVSAAVCLLLALWWTTPGLACNEAVCASIVSKCMLTGSCKCDMTDLSNCTCCKECSECLDNLYEECCYCFKMCPKPERSWSDLAMHSEVEEFHDPEIGLFSTLTNKHDPKQRWISYTFPVDHQIVDFGHKYQIRIVSVDESAPEGGTEPQQVTVNCTVAYLTQCRSWAKCSFSCQTMGARSVRWFHNGCCECIGSTCINFGINESRCLGCSDGIEDMLHDEGELSDDQLDQVLMAEMTEVCLRCSEDDNEEIPDAELDEALMAYGDDPGNVLK</sequence>
<feature type="chain" id="PRO_5025452655" evidence="7">
    <location>
        <begin position="26"/>
        <end position="278"/>
    </location>
</feature>
<evidence type="ECO:0000259" key="9">
    <source>
        <dbReference type="Pfam" id="PF23782"/>
    </source>
</evidence>
<dbReference type="Proteomes" id="UP000440578">
    <property type="component" value="Unassembled WGS sequence"/>
</dbReference>
<dbReference type="InterPro" id="IPR006761">
    <property type="entry name" value="Tsg"/>
</dbReference>
<keyword evidence="3" id="KW-0217">Developmental protein</keyword>
<evidence type="ECO:0000256" key="2">
    <source>
        <dbReference type="ARBA" id="ARBA00010047"/>
    </source>
</evidence>
<feature type="domain" description="Tsg N-terminal" evidence="9">
    <location>
        <begin position="25"/>
        <end position="83"/>
    </location>
</feature>
<gene>
    <name evidence="10" type="primary">twsg1-a</name>
    <name evidence="10" type="ORF">FJT64_026344</name>
</gene>
<dbReference type="PANTHER" id="PTHR12312">
    <property type="entry name" value="TWISTED GASTRULATION PROTEIN HOMOLOG 1-A-RELATED"/>
    <property type="match status" value="1"/>
</dbReference>
<evidence type="ECO:0000256" key="7">
    <source>
        <dbReference type="SAM" id="SignalP"/>
    </source>
</evidence>
<comment type="caution">
    <text evidence="10">The sequence shown here is derived from an EMBL/GenBank/DDBJ whole genome shotgun (WGS) entry which is preliminary data.</text>
</comment>
<keyword evidence="11" id="KW-1185">Reference proteome</keyword>
<dbReference type="Pfam" id="PF04668">
    <property type="entry name" value="Tsg"/>
    <property type="match status" value="1"/>
</dbReference>
<dbReference type="Pfam" id="PF23782">
    <property type="entry name" value="Tsg_N"/>
    <property type="match status" value="1"/>
</dbReference>
<keyword evidence="5 7" id="KW-0732">Signal</keyword>
<dbReference type="OrthoDB" id="10037323at2759"/>
<evidence type="ECO:0000256" key="3">
    <source>
        <dbReference type="ARBA" id="ARBA00022473"/>
    </source>
</evidence>
<dbReference type="AlphaFoldDB" id="A0A6A4W7Z4"/>
<organism evidence="10 11">
    <name type="scientific">Amphibalanus amphitrite</name>
    <name type="common">Striped barnacle</name>
    <name type="synonym">Balanus amphitrite</name>
    <dbReference type="NCBI Taxonomy" id="1232801"/>
    <lineage>
        <taxon>Eukaryota</taxon>
        <taxon>Metazoa</taxon>
        <taxon>Ecdysozoa</taxon>
        <taxon>Arthropoda</taxon>
        <taxon>Crustacea</taxon>
        <taxon>Multicrustacea</taxon>
        <taxon>Cirripedia</taxon>
        <taxon>Thoracica</taxon>
        <taxon>Thoracicalcarea</taxon>
        <taxon>Balanomorpha</taxon>
        <taxon>Balanoidea</taxon>
        <taxon>Balanidae</taxon>
        <taxon>Amphibalaninae</taxon>
        <taxon>Amphibalanus</taxon>
    </lineage>
</organism>
<evidence type="ECO:0000256" key="5">
    <source>
        <dbReference type="ARBA" id="ARBA00022729"/>
    </source>
</evidence>
<protein>
    <submittedName>
        <fullName evidence="10">Twisted gastrulation 1-A</fullName>
    </submittedName>
</protein>
<evidence type="ECO:0000259" key="8">
    <source>
        <dbReference type="Pfam" id="PF04668"/>
    </source>
</evidence>
<dbReference type="GO" id="GO:0005615">
    <property type="term" value="C:extracellular space"/>
    <property type="evidence" value="ECO:0007669"/>
    <property type="project" value="TreeGrafter"/>
</dbReference>
<dbReference type="EMBL" id="VIIS01001173">
    <property type="protein sequence ID" value="KAF0301339.1"/>
    <property type="molecule type" value="Genomic_DNA"/>
</dbReference>
<keyword evidence="4" id="KW-0964">Secreted</keyword>
<comment type="subcellular location">
    <subcellularLocation>
        <location evidence="1">Secreted</location>
    </subcellularLocation>
</comment>